<evidence type="ECO:0000313" key="1">
    <source>
        <dbReference type="EMBL" id="RDB25653.1"/>
    </source>
</evidence>
<name>A0A369K1B8_HYPMA</name>
<keyword evidence="2" id="KW-1185">Reference proteome</keyword>
<reference evidence="1" key="1">
    <citation type="submission" date="2018-04" db="EMBL/GenBank/DDBJ databases">
        <title>Whole genome sequencing of Hypsizygus marmoreus.</title>
        <authorList>
            <person name="Choi I.-G."/>
            <person name="Min B."/>
            <person name="Kim J.-G."/>
            <person name="Kim S."/>
            <person name="Oh Y.-L."/>
            <person name="Kong W.-S."/>
            <person name="Park H."/>
            <person name="Jeong J."/>
            <person name="Song E.-S."/>
        </authorList>
    </citation>
    <scope>NUCLEOTIDE SEQUENCE [LARGE SCALE GENOMIC DNA]</scope>
    <source>
        <strain evidence="1">51987-8</strain>
    </source>
</reference>
<protein>
    <submittedName>
        <fullName evidence="1">Uncharacterized protein</fullName>
    </submittedName>
</protein>
<sequence>MSVEHLFITRRLTAIAYGWGSSRGYLRFIVECPALLWRRGSSHVRHTYQTINASVAVQDSSHLYATSLVKI</sequence>
<dbReference type="Proteomes" id="UP000076154">
    <property type="component" value="Unassembled WGS sequence"/>
</dbReference>
<organism evidence="1 2">
    <name type="scientific">Hypsizygus marmoreus</name>
    <name type="common">White beech mushroom</name>
    <name type="synonym">Agaricus marmoreus</name>
    <dbReference type="NCBI Taxonomy" id="39966"/>
    <lineage>
        <taxon>Eukaryota</taxon>
        <taxon>Fungi</taxon>
        <taxon>Dikarya</taxon>
        <taxon>Basidiomycota</taxon>
        <taxon>Agaricomycotina</taxon>
        <taxon>Agaricomycetes</taxon>
        <taxon>Agaricomycetidae</taxon>
        <taxon>Agaricales</taxon>
        <taxon>Tricholomatineae</taxon>
        <taxon>Lyophyllaceae</taxon>
        <taxon>Hypsizygus</taxon>
    </lineage>
</organism>
<dbReference type="InParanoid" id="A0A369K1B8"/>
<evidence type="ECO:0000313" key="2">
    <source>
        <dbReference type="Proteomes" id="UP000076154"/>
    </source>
</evidence>
<comment type="caution">
    <text evidence="1">The sequence shown here is derived from an EMBL/GenBank/DDBJ whole genome shotgun (WGS) entry which is preliminary data.</text>
</comment>
<accession>A0A369K1B8</accession>
<dbReference type="EMBL" id="LUEZ02000040">
    <property type="protein sequence ID" value="RDB25653.1"/>
    <property type="molecule type" value="Genomic_DNA"/>
</dbReference>
<gene>
    <name evidence="1" type="ORF">Hypma_006799</name>
</gene>
<dbReference type="AlphaFoldDB" id="A0A369K1B8"/>
<proteinExistence type="predicted"/>